<dbReference type="SUPFAM" id="SSF50729">
    <property type="entry name" value="PH domain-like"/>
    <property type="match status" value="2"/>
</dbReference>
<dbReference type="PANTHER" id="PTHR12847:SF9">
    <property type="entry name" value="NECAP-LIKE PROTEIN CG9132"/>
    <property type="match status" value="1"/>
</dbReference>
<dbReference type="EMBL" id="OD567665">
    <property type="protein sequence ID" value="CAD7446001.1"/>
    <property type="molecule type" value="Genomic_DNA"/>
</dbReference>
<reference evidence="5" key="1">
    <citation type="submission" date="2020-11" db="EMBL/GenBank/DDBJ databases">
        <authorList>
            <person name="Tran Van P."/>
        </authorList>
    </citation>
    <scope>NUCLEOTIDE SEQUENCE</scope>
</reference>
<evidence type="ECO:0000256" key="2">
    <source>
        <dbReference type="SAM" id="MobiDB-lite"/>
    </source>
</evidence>
<evidence type="ECO:0000256" key="3">
    <source>
        <dbReference type="SAM" id="SignalP"/>
    </source>
</evidence>
<dbReference type="Gene3D" id="2.30.29.30">
    <property type="entry name" value="Pleckstrin-homology domain (PH domain)/Phosphotyrosine-binding domain (PTB)"/>
    <property type="match status" value="2"/>
</dbReference>
<feature type="domain" description="NECAP PHear" evidence="4">
    <location>
        <begin position="41"/>
        <end position="140"/>
    </location>
</feature>
<gene>
    <name evidence="5" type="ORF">TBIB3V08_LOCUS8341</name>
</gene>
<dbReference type="InterPro" id="IPR012466">
    <property type="entry name" value="NECAP_PHear"/>
</dbReference>
<feature type="domain" description="NECAP PHear" evidence="4">
    <location>
        <begin position="216"/>
        <end position="280"/>
    </location>
</feature>
<dbReference type="PANTHER" id="PTHR12847">
    <property type="entry name" value="ATP-BINDING CASSETTE ABC TRANSPORTER-RELATED"/>
    <property type="match status" value="1"/>
</dbReference>
<evidence type="ECO:0000259" key="4">
    <source>
        <dbReference type="Pfam" id="PF07933"/>
    </source>
</evidence>
<feature type="region of interest" description="Disordered" evidence="2">
    <location>
        <begin position="384"/>
        <end position="419"/>
    </location>
</feature>
<feature type="compositionally biased region" description="Low complexity" evidence="2">
    <location>
        <begin position="328"/>
        <end position="339"/>
    </location>
</feature>
<dbReference type="InterPro" id="IPR011993">
    <property type="entry name" value="PH-like_dom_sf"/>
</dbReference>
<keyword evidence="3" id="KW-0732">Signal</keyword>
<dbReference type="GO" id="GO:0006897">
    <property type="term" value="P:endocytosis"/>
    <property type="evidence" value="ECO:0007669"/>
    <property type="project" value="InterPro"/>
</dbReference>
<comment type="similarity">
    <text evidence="1">Belongs to the NECAP family.</text>
</comment>
<accession>A0A7R9F2U6</accession>
<dbReference type="Pfam" id="PF07933">
    <property type="entry name" value="DUF1681"/>
    <property type="match status" value="2"/>
</dbReference>
<dbReference type="GO" id="GO:0030125">
    <property type="term" value="C:clathrin vesicle coat"/>
    <property type="evidence" value="ECO:0007669"/>
    <property type="project" value="TreeGrafter"/>
</dbReference>
<dbReference type="AlphaFoldDB" id="A0A7R9F2U6"/>
<evidence type="ECO:0000313" key="5">
    <source>
        <dbReference type="EMBL" id="CAD7446001.1"/>
    </source>
</evidence>
<feature type="region of interest" description="Disordered" evidence="2">
    <location>
        <begin position="313"/>
        <end position="340"/>
    </location>
</feature>
<organism evidence="5">
    <name type="scientific">Timema bartmani</name>
    <dbReference type="NCBI Taxonomy" id="61472"/>
    <lineage>
        <taxon>Eukaryota</taxon>
        <taxon>Metazoa</taxon>
        <taxon>Ecdysozoa</taxon>
        <taxon>Arthropoda</taxon>
        <taxon>Hexapoda</taxon>
        <taxon>Insecta</taxon>
        <taxon>Pterygota</taxon>
        <taxon>Neoptera</taxon>
        <taxon>Polyneoptera</taxon>
        <taxon>Phasmatodea</taxon>
        <taxon>Timematodea</taxon>
        <taxon>Timematoidea</taxon>
        <taxon>Timematidae</taxon>
        <taxon>Timema</taxon>
    </lineage>
</organism>
<feature type="signal peptide" evidence="3">
    <location>
        <begin position="1"/>
        <end position="17"/>
    </location>
</feature>
<protein>
    <recommendedName>
        <fullName evidence="4">NECAP PHear domain-containing protein</fullName>
    </recommendedName>
</protein>
<dbReference type="CDD" id="cd13228">
    <property type="entry name" value="PHear_NECAP"/>
    <property type="match status" value="1"/>
</dbReference>
<sequence>MFIIIIIFAVELHFVHCSLNTYSLIGIALCTLNLKAKMDAYESILLVKSEVFVFKIPPRTTNRGYRAADWNLAEPQWTGRLRLVAKGKECVLKLEDKTTGELFAKCPIETYPGVAVESVTDSSRYFVLRIQDDNGKSEMLPDIDDLQRCMLSQKDDKVHVVTEEQPTVALLKEREREYARAGSKLSGTIREESSWGVDNAANCSKHSSSMGPPLSNGPGRSAFIGVGFSDRSDSFDLNVALQDHFKWLKKSEEIEKEKDDPKQELDLRFKEGETIKINMKITKKDGSDVSSKPRARPGLALGSGILPPPPGGVKLAGLPSASGVSRVTPTSSPSHQPTSNVDLLLDVDQPAATPLKGPGGESWGEFASGGQHRVEFLGEVNPHLRGGRVENHLGNTTPSSPDRDSNLDLPVLGGRAQHD</sequence>
<proteinExistence type="inferred from homology"/>
<evidence type="ECO:0000256" key="1">
    <source>
        <dbReference type="ARBA" id="ARBA00007736"/>
    </source>
</evidence>
<feature type="chain" id="PRO_5030985665" description="NECAP PHear domain-containing protein" evidence="3">
    <location>
        <begin position="18"/>
        <end position="419"/>
    </location>
</feature>
<name>A0A7R9F2U6_9NEOP</name>